<dbReference type="VEuPathDB" id="FungiDB:FOXG_14990"/>
<dbReference type="Pfam" id="PF00931">
    <property type="entry name" value="NB-ARC"/>
    <property type="match status" value="1"/>
</dbReference>
<dbReference type="Pfam" id="PF13374">
    <property type="entry name" value="TPR_10"/>
    <property type="match status" value="2"/>
</dbReference>
<organism evidence="2 3">
    <name type="scientific">Fusarium oxysporum</name>
    <name type="common">Fusarium vascular wilt</name>
    <dbReference type="NCBI Taxonomy" id="5507"/>
    <lineage>
        <taxon>Eukaryota</taxon>
        <taxon>Fungi</taxon>
        <taxon>Dikarya</taxon>
        <taxon>Ascomycota</taxon>
        <taxon>Pezizomycotina</taxon>
        <taxon>Sordariomycetes</taxon>
        <taxon>Hypocreomycetidae</taxon>
        <taxon>Hypocreales</taxon>
        <taxon>Nectriaceae</taxon>
        <taxon>Fusarium</taxon>
        <taxon>Fusarium oxysporum species complex</taxon>
    </lineage>
</organism>
<comment type="caution">
    <text evidence="2">The sequence shown here is derived from an EMBL/GenBank/DDBJ whole genome shotgun (WGS) entry which is preliminary data.</text>
</comment>
<dbReference type="InterPro" id="IPR027417">
    <property type="entry name" value="P-loop_NTPase"/>
</dbReference>
<dbReference type="Gene3D" id="3.40.50.300">
    <property type="entry name" value="P-loop containing nucleotide triphosphate hydrolases"/>
    <property type="match status" value="1"/>
</dbReference>
<dbReference type="PANTHER" id="PTHR46082:SF6">
    <property type="entry name" value="AAA+ ATPASE DOMAIN-CONTAINING PROTEIN-RELATED"/>
    <property type="match status" value="1"/>
</dbReference>
<dbReference type="SUPFAM" id="SSF48452">
    <property type="entry name" value="TPR-like"/>
    <property type="match status" value="3"/>
</dbReference>
<dbReference type="AlphaFoldDB" id="A0A420NN28"/>
<dbReference type="VEuPathDB" id="FungiDB:HZS61_011470"/>
<dbReference type="InterPro" id="IPR011990">
    <property type="entry name" value="TPR-like_helical_dom_sf"/>
</dbReference>
<protein>
    <recommendedName>
        <fullName evidence="1">NB-ARC domain-containing protein</fullName>
    </recommendedName>
</protein>
<name>A0A420NN28_FUSOX</name>
<dbReference type="VEuPathDB" id="FungiDB:FOZG_17472"/>
<evidence type="ECO:0000313" key="3">
    <source>
        <dbReference type="Proteomes" id="UP000285860"/>
    </source>
</evidence>
<dbReference type="VEuPathDB" id="FungiDB:FOC1_g10001428"/>
<dbReference type="VEuPathDB" id="FungiDB:FOXG_06900"/>
<gene>
    <name evidence="2" type="ORF">BFJ68_g17605</name>
</gene>
<dbReference type="PANTHER" id="PTHR46082">
    <property type="entry name" value="ATP/GTP-BINDING PROTEIN-RELATED"/>
    <property type="match status" value="1"/>
</dbReference>
<evidence type="ECO:0000313" key="2">
    <source>
        <dbReference type="EMBL" id="RKK81716.1"/>
    </source>
</evidence>
<dbReference type="Pfam" id="PF13424">
    <property type="entry name" value="TPR_12"/>
    <property type="match status" value="3"/>
</dbReference>
<evidence type="ECO:0000259" key="1">
    <source>
        <dbReference type="Pfam" id="PF00931"/>
    </source>
</evidence>
<reference evidence="2 3" key="1">
    <citation type="journal article" date="2018" name="Sci. Rep.">
        <title>Characterisation of pathogen-specific regions and novel effector candidates in Fusarium oxysporum f. sp. cepae.</title>
        <authorList>
            <person name="Armitage A.D."/>
            <person name="Taylor A."/>
            <person name="Sobczyk M.K."/>
            <person name="Baxter L."/>
            <person name="Greenfield B.P."/>
            <person name="Bates H.J."/>
            <person name="Wilson F."/>
            <person name="Jackson A.C."/>
            <person name="Ott S."/>
            <person name="Harrison R.J."/>
            <person name="Clarkson J.P."/>
        </authorList>
    </citation>
    <scope>NUCLEOTIDE SEQUENCE [LARGE SCALE GENOMIC DNA]</scope>
    <source>
        <strain evidence="2 3">Fo_A28</strain>
    </source>
</reference>
<proteinExistence type="predicted"/>
<feature type="domain" description="NB-ARC" evidence="1">
    <location>
        <begin position="88"/>
        <end position="239"/>
    </location>
</feature>
<dbReference type="VEuPathDB" id="FungiDB:FOC4_g10012294"/>
<dbReference type="GO" id="GO:0043531">
    <property type="term" value="F:ADP binding"/>
    <property type="evidence" value="ECO:0007669"/>
    <property type="project" value="InterPro"/>
</dbReference>
<dbReference type="InterPro" id="IPR002182">
    <property type="entry name" value="NB-ARC"/>
</dbReference>
<dbReference type="InterPro" id="IPR053137">
    <property type="entry name" value="NLR-like"/>
</dbReference>
<dbReference type="EMBL" id="MRCY01000637">
    <property type="protein sequence ID" value="RKK81716.1"/>
    <property type="molecule type" value="Genomic_DNA"/>
</dbReference>
<dbReference type="Gene3D" id="1.25.40.10">
    <property type="entry name" value="Tetratricopeptide repeat domain"/>
    <property type="match status" value="3"/>
</dbReference>
<dbReference type="VEuPathDB" id="FungiDB:HZS61_008527"/>
<accession>A0A420NN28</accession>
<dbReference type="SUPFAM" id="SSF52540">
    <property type="entry name" value="P-loop containing nucleoside triphosphate hydrolases"/>
    <property type="match status" value="1"/>
</dbReference>
<sequence length="909" mass="102549">MQRDAIGSRNINSSTFGDNIRILQGDLNIRGLTINSAALTRTDYVGHYSHSSLQPVKTYVQRATLWKKIRHQLLEASNEDGGSSRKTRKTVVVWGLGGAGKTQLVLSYLHQHRNEYTASFWIEAGRKESVERDFLHIYQLLFDLKPSLGEKTVKIEDAVVAVKNWFHGRTGRWLLVFDGADTIDDEKDESFVDLNNLMPSSPSVHIIVTTRSRIAKDLTPLNLEVAEMEPPEASELFYKSSKVKDHSTQVEEEVKSIVYELGHLALAITLAGTYVQNTPRLPLDLTQYLPEYRQRRCELLGQRPHPLVHQYGESVLTTWETSFRAVARQSSGASRFLTLLSFLSFDDIYLDLFDPRVTKGAVRPSDSQELGVTLQQLISPGTELNFYTIENYFRVLQSFSLVQWKEDQCSYSIHKLVHAWAYARLSAEEQHNFGLGALRVLAHASVSCRDSPKEKLRLVPHLMMDFDAISSSKGGSLPKRVTMLSLLAEIGDFLMRIGRWKEAWMIRSFLFKEAREVQGEDHPGTISAMRNLAVTLTDLGKFGEALVMLNEVLERRERILGEEMGQGHEDTLKTTHDIAITLNRIGSYVEAERMHRQTLEGRKLVLGDCHPDTLASKAYLAGNLASQGRLEDAEELVIQALEPMKKTLGPEHPQTLMAIGTLASVRAQQGKLRESEEMTMQVLEPMKRTLGPEHPQTLMAIGNLVFVCGQQGRWKESEEMTMQALEPMKKTLGPEHPQTLMAIGSLALVRGQQGKLRESEELLLEALEPMKRTLGPEHPQTLITIGSLAWTRGQQGKLRESEELLLEALEPMKRTLGPDHPQTLMAIGSLVFVRGQQGRWKESEQLVVQSVEEMKETLGPEHSTTLKLMGLLAWIYLRQGRLKGFLKLSSLVLGLQLKQTLRRLFWSSV</sequence>
<dbReference type="Proteomes" id="UP000285860">
    <property type="component" value="Unassembled WGS sequence"/>
</dbReference>